<dbReference type="PANTHER" id="PTHR21575:SF12">
    <property type="entry name" value="PROTEIN HID1"/>
    <property type="match status" value="1"/>
</dbReference>
<evidence type="ECO:0000313" key="2">
    <source>
        <dbReference type="EMBL" id="QGN16558.1"/>
    </source>
</evidence>
<evidence type="ECO:0000313" key="3">
    <source>
        <dbReference type="Proteomes" id="UP000422736"/>
    </source>
</evidence>
<dbReference type="EMBL" id="CP015058">
    <property type="protein sequence ID" value="QGN16558.1"/>
    <property type="molecule type" value="Genomic_DNA"/>
</dbReference>
<feature type="compositionally biased region" description="Polar residues" evidence="1">
    <location>
        <begin position="840"/>
        <end position="863"/>
    </location>
</feature>
<feature type="region of interest" description="Disordered" evidence="1">
    <location>
        <begin position="199"/>
        <end position="225"/>
    </location>
</feature>
<dbReference type="PANTHER" id="PTHR21575">
    <property type="entry name" value="PROTEIN HID1"/>
    <property type="match status" value="1"/>
</dbReference>
<dbReference type="Proteomes" id="UP000422736">
    <property type="component" value="Chromosome 5"/>
</dbReference>
<name>A0ABX6EZM7_KLUMA</name>
<feature type="compositionally biased region" description="Low complexity" evidence="1">
    <location>
        <begin position="825"/>
        <end position="835"/>
    </location>
</feature>
<sequence length="1027" mass="116110">MGNTDSKLIIYKEHLLRLATDEIIPLYGTSTSTDSLISSKTGQTNGNAKSADFAAGAGKTATSNGRNNGNTNFKNILSPFDPFYTNLVSADLPPQYLSTYLNTTELRAILQHNKTNFTNLLHFLTYSIIQYSSFPKSLKDPNNRRSLTNCLRILCKLIPVLFEQSDLEGCLEAEVFWSKTTWPNVLSLNSGHSEVSNTATVGIPDSPYNSSSGNTNSSSINSTSVNVDYKPSPQDSLRVTIPNQQDPLDPSFLGAKLLSALVVLSSQEGFVYGSEVISQTSPLSSVHYDIHLLDILRLFITLLSKPLYKPSQTNRFLESFLMDSNSAFKIHELASSLLKVIVRFDPRVIDPIKKSLFYTSLQFFNITMKFTSEDDEQIILLFFQTLSPKMVADKIYQPLQDILSIIIEGEDLSNFQSCLPIFQFLFNLFLLNPETRTELSSRFGTVLLTTLIIYAKVISQERYCKPMLQFVAHFMAYLSSLPQIHQMSSSNLKSCQLTFLSEKVRNQPISIREFCIIQLVRHIIPILTTQDAVVDPCYIETLYNLLRIPSSLNYSACMSIQNLLTTFHESIQLPVTYSSHYSHSLSFKLDLLSVLIHALVSNILEDFQHNKILLFVLCRNEAVLQQLLQLIENLSQDESRNKPLAPAMITKESDFPLPILHGHKSFIERLDFDYNLLDSDITLVKLRPSWPIGMSLRSKQKLKWDSVLAKTWLGNKYAYALIKAIQIINSEFPSILKITRKEDLKRVLLHLKIFEPTLMKLMEPVIPLPLTRRNTTCRYLSWDHFSWMKDKSVAYWFDYLLWSDVFNSTSDKVYISEQDIDSFGPLSSPGNSNSGSGSGTVNSRQSNRLERFNSNGSILSRTNTNDDMKPKNSFEHVPGNNRDISGNGVSPNNNTSNNNNNINSNNSNNMNSNNGNSSGNNRNSGSSSSSWFRMPWSSHDDGKNHNNNSTNNTNSHVTENMEYYKTLSKPNIWTGTNIRLFPLVVEECESEFSFVDMTSSLLKRLRFNSTASLSSMETYHTLNTNYT</sequence>
<dbReference type="Pfam" id="PF12722">
    <property type="entry name" value="Hid1"/>
    <property type="match status" value="2"/>
</dbReference>
<organism evidence="2 3">
    <name type="scientific">Kluyveromyces marxianus</name>
    <name type="common">Yeast</name>
    <name type="synonym">Candida kefyr</name>
    <dbReference type="NCBI Taxonomy" id="4911"/>
    <lineage>
        <taxon>Eukaryota</taxon>
        <taxon>Fungi</taxon>
        <taxon>Dikarya</taxon>
        <taxon>Ascomycota</taxon>
        <taxon>Saccharomycotina</taxon>
        <taxon>Saccharomycetes</taxon>
        <taxon>Saccharomycetales</taxon>
        <taxon>Saccharomycetaceae</taxon>
        <taxon>Kluyveromyces</taxon>
    </lineage>
</organism>
<reference evidence="2 3" key="1">
    <citation type="submission" date="2016-03" db="EMBL/GenBank/DDBJ databases">
        <title>How can Kluyveromyces marxianus grow so fast - potential evolutionary course in Saccharomyces Complex revealed by comparative genomics.</title>
        <authorList>
            <person name="Mo W."/>
            <person name="Lu W."/>
            <person name="Yang X."/>
            <person name="Qi J."/>
            <person name="Lv H."/>
        </authorList>
    </citation>
    <scope>NUCLEOTIDE SEQUENCE [LARGE SCALE GENOMIC DNA]</scope>
    <source>
        <strain evidence="2 3">FIM1</strain>
    </source>
</reference>
<proteinExistence type="predicted"/>
<feature type="compositionally biased region" description="Low complexity" evidence="1">
    <location>
        <begin position="885"/>
        <end position="930"/>
    </location>
</feature>
<feature type="compositionally biased region" description="Basic and acidic residues" evidence="1">
    <location>
        <begin position="864"/>
        <end position="874"/>
    </location>
</feature>
<accession>A0ABX6EZM7</accession>
<gene>
    <name evidence="2" type="primary">ECM30</name>
    <name evidence="2" type="ORF">FIM1_3272</name>
</gene>
<feature type="compositionally biased region" description="Low complexity" evidence="1">
    <location>
        <begin position="945"/>
        <end position="956"/>
    </location>
</feature>
<protein>
    <submittedName>
        <fullName evidence="2">Protein ECM30</fullName>
    </submittedName>
</protein>
<evidence type="ECO:0000256" key="1">
    <source>
        <dbReference type="SAM" id="MobiDB-lite"/>
    </source>
</evidence>
<keyword evidence="3" id="KW-1185">Reference proteome</keyword>
<feature type="compositionally biased region" description="Low complexity" evidence="1">
    <location>
        <begin position="209"/>
        <end position="225"/>
    </location>
</feature>
<dbReference type="InterPro" id="IPR026705">
    <property type="entry name" value="Hid-1/Ecm30"/>
</dbReference>
<feature type="region of interest" description="Disordered" evidence="1">
    <location>
        <begin position="825"/>
        <end position="956"/>
    </location>
</feature>